<evidence type="ECO:0000259" key="8">
    <source>
        <dbReference type="PROSITE" id="PS50905"/>
    </source>
</evidence>
<evidence type="ECO:0000256" key="5">
    <source>
        <dbReference type="ARBA" id="ARBA00022723"/>
    </source>
</evidence>
<dbReference type="RefSeq" id="WP_106302571.1">
    <property type="nucleotide sequence ID" value="NZ_JBEPLY010000012.1"/>
</dbReference>
<dbReference type="EC" id="1.16.3.1" evidence="7"/>
<keyword evidence="9" id="KW-0560">Oxidoreductase</keyword>
<keyword evidence="10" id="KW-1185">Reference proteome</keyword>
<keyword evidence="5 7" id="KW-0479">Metal-binding</keyword>
<dbReference type="InterPro" id="IPR012347">
    <property type="entry name" value="Ferritin-like"/>
</dbReference>
<accession>A0ABV2IEB0</accession>
<dbReference type="Pfam" id="PF00210">
    <property type="entry name" value="Ferritin"/>
    <property type="match status" value="1"/>
</dbReference>
<comment type="similarity">
    <text evidence="2 7">Belongs to the bacterioferritin family.</text>
</comment>
<protein>
    <recommendedName>
        <fullName evidence="7">Bacterioferritin</fullName>
        <ecNumber evidence="7">1.16.3.1</ecNumber>
    </recommendedName>
</protein>
<dbReference type="PROSITE" id="PS50905">
    <property type="entry name" value="FERRITIN_LIKE"/>
    <property type="match status" value="1"/>
</dbReference>
<comment type="function">
    <text evidence="7">Iron-storage protein, whose ferroxidase center binds Fe(2+), oxidizes it using dioxygen to Fe(3+), and participates in the subsequent Fe(3+) oxide mineral core formation within the central cavity of the BFR protein shell.</text>
</comment>
<dbReference type="Gene3D" id="1.20.1260.10">
    <property type="match status" value="1"/>
</dbReference>
<dbReference type="PRINTS" id="PR00601">
    <property type="entry name" value="BACFERRITIN"/>
</dbReference>
<evidence type="ECO:0000313" key="10">
    <source>
        <dbReference type="Proteomes" id="UP001549164"/>
    </source>
</evidence>
<dbReference type="CDD" id="cd00907">
    <property type="entry name" value="Bacterioferritin"/>
    <property type="match status" value="1"/>
</dbReference>
<dbReference type="Proteomes" id="UP001549164">
    <property type="component" value="Unassembled WGS sequence"/>
</dbReference>
<comment type="caution">
    <text evidence="9">The sequence shown here is derived from an EMBL/GenBank/DDBJ whole genome shotgun (WGS) entry which is preliminary data.</text>
</comment>
<evidence type="ECO:0000256" key="6">
    <source>
        <dbReference type="ARBA" id="ARBA00023004"/>
    </source>
</evidence>
<evidence type="ECO:0000256" key="7">
    <source>
        <dbReference type="PIRNR" id="PIRNR002560"/>
    </source>
</evidence>
<dbReference type="GO" id="GO:0004322">
    <property type="term" value="F:ferroxidase activity"/>
    <property type="evidence" value="ECO:0007669"/>
    <property type="project" value="UniProtKB-EC"/>
</dbReference>
<keyword evidence="4" id="KW-0349">Heme</keyword>
<proteinExistence type="inferred from homology"/>
<gene>
    <name evidence="9" type="ORF">ABID12_003213</name>
</gene>
<dbReference type="PIRSF" id="PIRSF002560">
    <property type="entry name" value="Bacterioferritin"/>
    <property type="match status" value="1"/>
</dbReference>
<keyword evidence="3 7" id="KW-0409">Iron storage</keyword>
<comment type="cofactor">
    <cofactor evidence="1">
        <name>heme b</name>
        <dbReference type="ChEBI" id="CHEBI:60344"/>
    </cofactor>
</comment>
<dbReference type="InterPro" id="IPR009040">
    <property type="entry name" value="Ferritin-like_diiron"/>
</dbReference>
<dbReference type="InterPro" id="IPR002024">
    <property type="entry name" value="Bacterioferritin"/>
</dbReference>
<dbReference type="InterPro" id="IPR008331">
    <property type="entry name" value="Ferritin_DPS_dom"/>
</dbReference>
<keyword evidence="6 7" id="KW-0408">Iron</keyword>
<dbReference type="PANTHER" id="PTHR30295:SF0">
    <property type="entry name" value="BACTERIOFERRITIN"/>
    <property type="match status" value="1"/>
</dbReference>
<evidence type="ECO:0000256" key="3">
    <source>
        <dbReference type="ARBA" id="ARBA00022434"/>
    </source>
</evidence>
<dbReference type="EMBL" id="JBEPLY010000012">
    <property type="protein sequence ID" value="MET3601257.1"/>
    <property type="molecule type" value="Genomic_DNA"/>
</dbReference>
<dbReference type="SUPFAM" id="SSF47240">
    <property type="entry name" value="Ferritin-like"/>
    <property type="match status" value="1"/>
</dbReference>
<organism evidence="9 10">
    <name type="scientific">Martelella mangrovi</name>
    <dbReference type="NCBI Taxonomy" id="1397477"/>
    <lineage>
        <taxon>Bacteria</taxon>
        <taxon>Pseudomonadati</taxon>
        <taxon>Pseudomonadota</taxon>
        <taxon>Alphaproteobacteria</taxon>
        <taxon>Hyphomicrobiales</taxon>
        <taxon>Aurantimonadaceae</taxon>
        <taxon>Martelella</taxon>
    </lineage>
</organism>
<dbReference type="PANTHER" id="PTHR30295">
    <property type="entry name" value="BACTERIOFERRITIN"/>
    <property type="match status" value="1"/>
</dbReference>
<feature type="domain" description="Ferritin-like diiron" evidence="8">
    <location>
        <begin position="1"/>
        <end position="144"/>
    </location>
</feature>
<evidence type="ECO:0000256" key="4">
    <source>
        <dbReference type="ARBA" id="ARBA00022617"/>
    </source>
</evidence>
<evidence type="ECO:0000313" key="9">
    <source>
        <dbReference type="EMBL" id="MET3601257.1"/>
    </source>
</evidence>
<evidence type="ECO:0000256" key="1">
    <source>
        <dbReference type="ARBA" id="ARBA00001970"/>
    </source>
</evidence>
<comment type="catalytic activity">
    <reaction evidence="7">
        <text>4 Fe(2+) + O2 + 4 H(+) = 4 Fe(3+) + 2 H2O</text>
        <dbReference type="Rhea" id="RHEA:11148"/>
        <dbReference type="ChEBI" id="CHEBI:15377"/>
        <dbReference type="ChEBI" id="CHEBI:15378"/>
        <dbReference type="ChEBI" id="CHEBI:15379"/>
        <dbReference type="ChEBI" id="CHEBI:29033"/>
        <dbReference type="ChEBI" id="CHEBI:29034"/>
        <dbReference type="EC" id="1.16.3.1"/>
    </reaction>
</comment>
<reference evidence="9 10" key="1">
    <citation type="submission" date="2024-06" db="EMBL/GenBank/DDBJ databases">
        <title>Genomic Encyclopedia of Type Strains, Phase IV (KMG-IV): sequencing the most valuable type-strain genomes for metagenomic binning, comparative biology and taxonomic classification.</title>
        <authorList>
            <person name="Goeker M."/>
        </authorList>
    </citation>
    <scope>NUCLEOTIDE SEQUENCE [LARGE SCALE GENOMIC DNA]</scope>
    <source>
        <strain evidence="9 10">DSM 28102</strain>
    </source>
</reference>
<dbReference type="InterPro" id="IPR009078">
    <property type="entry name" value="Ferritin-like_SF"/>
</dbReference>
<evidence type="ECO:0000256" key="2">
    <source>
        <dbReference type="ARBA" id="ARBA00008093"/>
    </source>
</evidence>
<name>A0ABV2IEB0_9HYPH</name>
<sequence length="163" mass="18629">MTNNKLIEYLQRAVNMEMTAAHQYQLHAHTLDDWGLTKLAAQMREEMTEELGHSDLFMERLFFLKEAPELGFDKAPKKANSLPEMFKSDMADEEEAIKVYTEGARLAADLGDIGTRTLFEKIVLDEEGHKAWLELQLDLIERLGEKTYSSKLVAFGDDDDAED</sequence>